<dbReference type="Proteomes" id="UP000240493">
    <property type="component" value="Unassembled WGS sequence"/>
</dbReference>
<feature type="compositionally biased region" description="Polar residues" evidence="1">
    <location>
        <begin position="158"/>
        <end position="202"/>
    </location>
</feature>
<feature type="compositionally biased region" description="Low complexity" evidence="1">
    <location>
        <begin position="139"/>
        <end position="157"/>
    </location>
</feature>
<name>A0A2T3Z6B8_TRIA4</name>
<gene>
    <name evidence="2" type="ORF">M441DRAFT_48215</name>
</gene>
<evidence type="ECO:0000313" key="2">
    <source>
        <dbReference type="EMBL" id="PTB40371.1"/>
    </source>
</evidence>
<keyword evidence="3" id="KW-1185">Reference proteome</keyword>
<dbReference type="AlphaFoldDB" id="A0A2T3Z6B8"/>
<accession>A0A2T3Z6B8</accession>
<evidence type="ECO:0008006" key="4">
    <source>
        <dbReference type="Google" id="ProtNLM"/>
    </source>
</evidence>
<sequence>MYYSVVKLFIVLYFAVLGNATCATWINIWEVYRYDTVDEAVRVLGLPDYEIIKQLNSGLDIEFVSPEQQVTVPYISPVSSPGTWITNGCSHTLYLRDISTTDLPNTHQDTQTTASVSKFTSIVNQQPSSTSGISQDGNTSSTAKSGSATTVSQSSSTKEQQNSAQTQPHSSIQPSYTSPTPSSNIATQTAPTSTSPFSTEASSPRCYNPGNFYTHNETQLMYAQDFCSTDASSFYNETSAPISIVTLVQDDKEHFYWYSVEWLPNCQASGHNQQFDWINNCINVMRQNYLLCNNRGQGGYTDSDCIRYDYRPVTPTTHTSQLAKTTG</sequence>
<dbReference type="EMBL" id="KZ679263">
    <property type="protein sequence ID" value="PTB40371.1"/>
    <property type="molecule type" value="Genomic_DNA"/>
</dbReference>
<evidence type="ECO:0000313" key="3">
    <source>
        <dbReference type="Proteomes" id="UP000240493"/>
    </source>
</evidence>
<organism evidence="2 3">
    <name type="scientific">Trichoderma asperellum (strain ATCC 204424 / CBS 433.97 / NBRC 101777)</name>
    <dbReference type="NCBI Taxonomy" id="1042311"/>
    <lineage>
        <taxon>Eukaryota</taxon>
        <taxon>Fungi</taxon>
        <taxon>Dikarya</taxon>
        <taxon>Ascomycota</taxon>
        <taxon>Pezizomycotina</taxon>
        <taxon>Sordariomycetes</taxon>
        <taxon>Hypocreomycetidae</taxon>
        <taxon>Hypocreales</taxon>
        <taxon>Hypocreaceae</taxon>
        <taxon>Trichoderma</taxon>
    </lineage>
</organism>
<reference evidence="2 3" key="1">
    <citation type="submission" date="2016-07" db="EMBL/GenBank/DDBJ databases">
        <title>Multiple horizontal gene transfer events from other fungi enriched the ability of initially mycotrophic Trichoderma (Ascomycota) to feed on dead plant biomass.</title>
        <authorList>
            <consortium name="DOE Joint Genome Institute"/>
            <person name="Aerts A."/>
            <person name="Atanasova L."/>
            <person name="Chenthamara K."/>
            <person name="Zhang J."/>
            <person name="Grujic M."/>
            <person name="Henrissat B."/>
            <person name="Kuo A."/>
            <person name="Salamov A."/>
            <person name="Lipzen A."/>
            <person name="Labutti K."/>
            <person name="Barry K."/>
            <person name="Miao Y."/>
            <person name="Rahimi M.J."/>
            <person name="Shen Q."/>
            <person name="Grigoriev I.V."/>
            <person name="Kubicek C.P."/>
            <person name="Druzhinina I.S."/>
        </authorList>
    </citation>
    <scope>NUCLEOTIDE SEQUENCE [LARGE SCALE GENOMIC DNA]</scope>
    <source>
        <strain evidence="2 3">CBS 433.97</strain>
    </source>
</reference>
<proteinExistence type="predicted"/>
<evidence type="ECO:0000256" key="1">
    <source>
        <dbReference type="SAM" id="MobiDB-lite"/>
    </source>
</evidence>
<feature type="compositionally biased region" description="Polar residues" evidence="1">
    <location>
        <begin position="124"/>
        <end position="138"/>
    </location>
</feature>
<dbReference type="OrthoDB" id="1896086at2759"/>
<protein>
    <recommendedName>
        <fullName evidence="4">LysM domain-containing protein</fullName>
    </recommendedName>
</protein>
<feature type="region of interest" description="Disordered" evidence="1">
    <location>
        <begin position="124"/>
        <end position="203"/>
    </location>
</feature>